<dbReference type="InterPro" id="IPR029083">
    <property type="entry name" value="Imm32"/>
</dbReference>
<dbReference type="AlphaFoldDB" id="A0A919SZ08"/>
<name>A0A919SZ08_9ACTN</name>
<accession>A0A919SZ08</accession>
<dbReference type="Proteomes" id="UP000680865">
    <property type="component" value="Unassembled WGS sequence"/>
</dbReference>
<dbReference type="Pfam" id="PF15566">
    <property type="entry name" value="Imm32"/>
    <property type="match status" value="1"/>
</dbReference>
<proteinExistence type="predicted"/>
<protein>
    <submittedName>
        <fullName evidence="1">Uncharacterized protein</fullName>
    </submittedName>
</protein>
<sequence>MIKVLRSDSTDEMDLSGPSVDMYALVELLRAGAGEMSLAPDPEPRFYDRALARMIINRAAGRVLLTVEGDTLHIAGEERFLAVLADNLEAVAEAGDTTSHLHVDYYPGHYYLAEDSAALVVQLSAA</sequence>
<organism evidence="1 2">
    <name type="scientific">Winogradskya consettensis</name>
    <dbReference type="NCBI Taxonomy" id="113560"/>
    <lineage>
        <taxon>Bacteria</taxon>
        <taxon>Bacillati</taxon>
        <taxon>Actinomycetota</taxon>
        <taxon>Actinomycetes</taxon>
        <taxon>Micromonosporales</taxon>
        <taxon>Micromonosporaceae</taxon>
        <taxon>Winogradskya</taxon>
    </lineage>
</organism>
<comment type="caution">
    <text evidence="1">The sequence shown here is derived from an EMBL/GenBank/DDBJ whole genome shotgun (WGS) entry which is preliminary data.</text>
</comment>
<reference evidence="1" key="1">
    <citation type="submission" date="2021-03" db="EMBL/GenBank/DDBJ databases">
        <title>Whole genome shotgun sequence of Actinoplanes consettensis NBRC 14913.</title>
        <authorList>
            <person name="Komaki H."/>
            <person name="Tamura T."/>
        </authorList>
    </citation>
    <scope>NUCLEOTIDE SEQUENCE</scope>
    <source>
        <strain evidence="1">NBRC 14913</strain>
    </source>
</reference>
<dbReference type="EMBL" id="BOQP01000048">
    <property type="protein sequence ID" value="GIM81713.1"/>
    <property type="molecule type" value="Genomic_DNA"/>
</dbReference>
<gene>
    <name evidence="1" type="ORF">Aco04nite_77960</name>
</gene>
<keyword evidence="2" id="KW-1185">Reference proteome</keyword>
<evidence type="ECO:0000313" key="1">
    <source>
        <dbReference type="EMBL" id="GIM81713.1"/>
    </source>
</evidence>
<evidence type="ECO:0000313" key="2">
    <source>
        <dbReference type="Proteomes" id="UP000680865"/>
    </source>
</evidence>
<dbReference type="RefSeq" id="WP_213002191.1">
    <property type="nucleotide sequence ID" value="NZ_BAAATW010000004.1"/>
</dbReference>